<feature type="region of interest" description="Disordered" evidence="1">
    <location>
        <begin position="45"/>
        <end position="66"/>
    </location>
</feature>
<reference evidence="2 3" key="1">
    <citation type="submission" date="2015-12" db="EMBL/GenBank/DDBJ databases">
        <title>Draft genome of the nematode, Onchocerca flexuosa.</title>
        <authorList>
            <person name="Mitreva M."/>
        </authorList>
    </citation>
    <scope>NUCLEOTIDE SEQUENCE [LARGE SCALE GENOMIC DNA]</scope>
    <source>
        <strain evidence="2">Red Deer</strain>
    </source>
</reference>
<gene>
    <name evidence="2" type="ORF">X798_07528</name>
</gene>
<proteinExistence type="predicted"/>
<name>A0A183HVT3_9BILA</name>
<organism evidence="4">
    <name type="scientific">Onchocerca flexuosa</name>
    <dbReference type="NCBI Taxonomy" id="387005"/>
    <lineage>
        <taxon>Eukaryota</taxon>
        <taxon>Metazoa</taxon>
        <taxon>Ecdysozoa</taxon>
        <taxon>Nematoda</taxon>
        <taxon>Chromadorea</taxon>
        <taxon>Rhabditida</taxon>
        <taxon>Spirurina</taxon>
        <taxon>Spiruromorpha</taxon>
        <taxon>Filarioidea</taxon>
        <taxon>Onchocercidae</taxon>
        <taxon>Onchocerca</taxon>
    </lineage>
</organism>
<evidence type="ECO:0000313" key="2">
    <source>
        <dbReference type="EMBL" id="OZC05498.1"/>
    </source>
</evidence>
<reference evidence="4" key="2">
    <citation type="submission" date="2016-06" db="UniProtKB">
        <authorList>
            <consortium name="WormBaseParasite"/>
        </authorList>
    </citation>
    <scope>IDENTIFICATION</scope>
</reference>
<keyword evidence="3" id="KW-1185">Reference proteome</keyword>
<protein>
    <submittedName>
        <fullName evidence="4">Ovule protein</fullName>
    </submittedName>
</protein>
<evidence type="ECO:0000256" key="1">
    <source>
        <dbReference type="SAM" id="MobiDB-lite"/>
    </source>
</evidence>
<dbReference type="AlphaFoldDB" id="A0A183HVT3"/>
<dbReference type="STRING" id="387005.A0A183HVT3"/>
<dbReference type="WBParaSite" id="OFLC_0001159501-mRNA-1">
    <property type="protein sequence ID" value="OFLC_0001159501-mRNA-1"/>
    <property type="gene ID" value="OFLC_0001159501"/>
</dbReference>
<sequence>MPYTTDSSNFEYVPQFLTTTMQFSSSVLPNRAWWMNFPPTPTPSLLNSPSTPSVVHSPSSSSTATVSSVTVNSPTAISSLPSVETHQINSSSKDSLKIFPTSNDTLKLQTERWNIPGPSCLSSPGIATDSTEHGVWKQLSPAAASLNSLLIPQPIYPQENNQIMSKIIPTSSHERSFLLSAGTASVKQEHEKDERIHRFPKYAKILYRY</sequence>
<dbReference type="EMBL" id="KZ270946">
    <property type="protein sequence ID" value="OZC05498.1"/>
    <property type="molecule type" value="Genomic_DNA"/>
</dbReference>
<evidence type="ECO:0000313" key="3">
    <source>
        <dbReference type="Proteomes" id="UP000242913"/>
    </source>
</evidence>
<accession>A0A183HVT3</accession>
<dbReference type="OrthoDB" id="6022628at2759"/>
<dbReference type="Proteomes" id="UP000242913">
    <property type="component" value="Unassembled WGS sequence"/>
</dbReference>
<evidence type="ECO:0000313" key="4">
    <source>
        <dbReference type="WBParaSite" id="OFLC_0001159501-mRNA-1"/>
    </source>
</evidence>